<evidence type="ECO:0000256" key="1">
    <source>
        <dbReference type="SAM" id="Phobius"/>
    </source>
</evidence>
<feature type="transmembrane region" description="Helical" evidence="1">
    <location>
        <begin position="43"/>
        <end position="61"/>
    </location>
</feature>
<reference evidence="2 3" key="1">
    <citation type="submission" date="2016-10" db="EMBL/GenBank/DDBJ databases">
        <authorList>
            <person name="de Groot N.N."/>
        </authorList>
    </citation>
    <scope>NUCLEOTIDE SEQUENCE [LARGE SCALE GENOMIC DNA]</scope>
    <source>
        <strain evidence="2 3">LMG 18387</strain>
    </source>
</reference>
<feature type="transmembrane region" description="Helical" evidence="1">
    <location>
        <begin position="12"/>
        <end position="37"/>
    </location>
</feature>
<dbReference type="Proteomes" id="UP000198606">
    <property type="component" value="Unassembled WGS sequence"/>
</dbReference>
<name>A0A1G8A9H0_9GAMM</name>
<organism evidence="2 3">
    <name type="scientific">Phytopseudomonas flavescens</name>
    <dbReference type="NCBI Taxonomy" id="29435"/>
    <lineage>
        <taxon>Bacteria</taxon>
        <taxon>Pseudomonadati</taxon>
        <taxon>Pseudomonadota</taxon>
        <taxon>Gammaproteobacteria</taxon>
        <taxon>Pseudomonadales</taxon>
        <taxon>Pseudomonadaceae</taxon>
        <taxon>Phytopseudomonas</taxon>
    </lineage>
</organism>
<dbReference type="RefSeq" id="WP_084303586.1">
    <property type="nucleotide sequence ID" value="NZ_FNDG01000003.1"/>
</dbReference>
<evidence type="ECO:0000313" key="2">
    <source>
        <dbReference type="EMBL" id="SDH17614.1"/>
    </source>
</evidence>
<dbReference type="STRING" id="29435.SAMN05216588_10379"/>
<sequence length="182" mass="19635">MTTPPPRSSLVKVLSIFAIASAVIAGFGLLGVILYWFFTGVVFIDGVASAAVMLGFLALAWKGRLSWRKPEAAALLIVFMAFIGMCFDSRGNPLYNQPLEWLFAPPGAALQTKEIISHGGGSTGVNYAFRFVDSYGGIVGEVSNWIVIPFRFFEYLLVLSAAMGLLTLVRPAGADWRPPPST</sequence>
<keyword evidence="1" id="KW-0472">Membrane</keyword>
<feature type="transmembrane region" description="Helical" evidence="1">
    <location>
        <begin position="152"/>
        <end position="169"/>
    </location>
</feature>
<protein>
    <submittedName>
        <fullName evidence="2">Uncharacterized protein</fullName>
    </submittedName>
</protein>
<evidence type="ECO:0000313" key="3">
    <source>
        <dbReference type="Proteomes" id="UP000198606"/>
    </source>
</evidence>
<gene>
    <name evidence="2" type="ORF">SAMN05216588_10379</name>
</gene>
<dbReference type="EMBL" id="FNDG01000003">
    <property type="protein sequence ID" value="SDH17614.1"/>
    <property type="molecule type" value="Genomic_DNA"/>
</dbReference>
<dbReference type="AlphaFoldDB" id="A0A1G8A9H0"/>
<accession>A0A1G8A9H0</accession>
<keyword evidence="1" id="KW-1133">Transmembrane helix</keyword>
<proteinExistence type="predicted"/>
<keyword evidence="1" id="KW-0812">Transmembrane</keyword>